<dbReference type="PANTHER" id="PTHR11361:SF14">
    <property type="entry name" value="DNA MISMATCH REPAIR PROTEIN MUTS, TYPE 2"/>
    <property type="match status" value="1"/>
</dbReference>
<dbReference type="SUPFAM" id="SSF52540">
    <property type="entry name" value="P-loop containing nucleoside triphosphate hydrolases"/>
    <property type="match status" value="1"/>
</dbReference>
<evidence type="ECO:0000256" key="5">
    <source>
        <dbReference type="SAM" id="MobiDB-lite"/>
    </source>
</evidence>
<keyword evidence="2" id="KW-0067">ATP-binding</keyword>
<evidence type="ECO:0000256" key="4">
    <source>
        <dbReference type="SAM" id="Coils"/>
    </source>
</evidence>
<evidence type="ECO:0000259" key="6">
    <source>
        <dbReference type="SMART" id="SM00534"/>
    </source>
</evidence>
<dbReference type="Pfam" id="PF00488">
    <property type="entry name" value="MutS_V"/>
    <property type="match status" value="1"/>
</dbReference>
<dbReference type="EMBL" id="BRYB01002469">
    <property type="protein sequence ID" value="GMI20029.1"/>
    <property type="molecule type" value="Genomic_DNA"/>
</dbReference>
<evidence type="ECO:0000313" key="7">
    <source>
        <dbReference type="EMBL" id="GMI20029.1"/>
    </source>
</evidence>
<sequence>MELVPLLSSFAASLPLSYAQQSLTPEALLERCEQSTFSSASAAYAAAAALRPLISGDPSFPQISSLDAHPLPATSSTLPHYPAGHLNDPSEPISTSSFASLHAVLSYLSLSATSVSLLPALPLPPPPLSTLESALATIAHTLSPTSSPPFQIRPKLHPELDRALASLRAAGALLSSHLKDDPSLTSVDGQWVKEVPPNAPKPKHTATVYTSRTGKTKYVTPTAIRNLQAEIDSLSSLVASLTNKILTSLLHSLPPDLLPPLPPLLLELSLLTFRASSPSPLPSLLPPSAPLSVHLPGFAHPLLPAPSPVTISLAARGLLLTGPNGAGKTVFLKSLGAAAVLSRLSLPLPCPPGSRPSLSFFSDVRWSVGDAQRLGAGSTFTAKMASYAPMLRSADGALLLFDELCSGTDAHAEGALGVAVLRHALERTGAVCVATSHSAQVKAFAAGRGDCEVAAVRPGGGGVAYGVMGAAEPMRVVEEMDFPAELVEDAKELMGGGGEGAEDFRALNDGLARVLEEAREEREVLRRVVEKAGGRLRALLDRWEAQEEVATEEEKEEVRVVAVEVERAEAELASRAADLGRGVVVVAAKDLAAGDQCVVLSGVYEGEIGSVAEAGRDGAVVKLAFGGGVEETCVVTEAGVWGREAGGGGRRAGWVKVDKVAAKGTEVNKPAEFKSARARKASKSRAAKKK</sequence>
<proteinExistence type="predicted"/>
<dbReference type="Proteomes" id="UP001165060">
    <property type="component" value="Unassembled WGS sequence"/>
</dbReference>
<organism evidence="7 8">
    <name type="scientific">Tetraparma gracilis</name>
    <dbReference type="NCBI Taxonomy" id="2962635"/>
    <lineage>
        <taxon>Eukaryota</taxon>
        <taxon>Sar</taxon>
        <taxon>Stramenopiles</taxon>
        <taxon>Ochrophyta</taxon>
        <taxon>Bolidophyceae</taxon>
        <taxon>Parmales</taxon>
        <taxon>Triparmaceae</taxon>
        <taxon>Tetraparma</taxon>
    </lineage>
</organism>
<dbReference type="InterPro" id="IPR045076">
    <property type="entry name" value="MutS"/>
</dbReference>
<feature type="region of interest" description="Disordered" evidence="5">
    <location>
        <begin position="671"/>
        <end position="690"/>
    </location>
</feature>
<evidence type="ECO:0000256" key="3">
    <source>
        <dbReference type="ARBA" id="ARBA00023125"/>
    </source>
</evidence>
<gene>
    <name evidence="7" type="ORF">TeGR_g12135</name>
</gene>
<keyword evidence="8" id="KW-1185">Reference proteome</keyword>
<dbReference type="Gene3D" id="3.40.50.300">
    <property type="entry name" value="P-loop containing nucleotide triphosphate hydrolases"/>
    <property type="match status" value="1"/>
</dbReference>
<keyword evidence="1" id="KW-0547">Nucleotide-binding</keyword>
<dbReference type="InterPro" id="IPR027417">
    <property type="entry name" value="P-loop_NTPase"/>
</dbReference>
<keyword evidence="3" id="KW-0238">DNA-binding</keyword>
<feature type="coiled-coil region" evidence="4">
    <location>
        <begin position="501"/>
        <end position="571"/>
    </location>
</feature>
<comment type="caution">
    <text evidence="7">The sequence shown here is derived from an EMBL/GenBank/DDBJ whole genome shotgun (WGS) entry which is preliminary data.</text>
</comment>
<dbReference type="SMART" id="SM00534">
    <property type="entry name" value="MUTSac"/>
    <property type="match status" value="1"/>
</dbReference>
<reference evidence="7 8" key="1">
    <citation type="journal article" date="2023" name="Commun. Biol.">
        <title>Genome analysis of Parmales, the sister group of diatoms, reveals the evolutionary specialization of diatoms from phago-mixotrophs to photoautotrophs.</title>
        <authorList>
            <person name="Ban H."/>
            <person name="Sato S."/>
            <person name="Yoshikawa S."/>
            <person name="Yamada K."/>
            <person name="Nakamura Y."/>
            <person name="Ichinomiya M."/>
            <person name="Sato N."/>
            <person name="Blanc-Mathieu R."/>
            <person name="Endo H."/>
            <person name="Kuwata A."/>
            <person name="Ogata H."/>
        </authorList>
    </citation>
    <scope>NUCLEOTIDE SEQUENCE [LARGE SCALE GENOMIC DNA]</scope>
</reference>
<keyword evidence="4" id="KW-0175">Coiled coil</keyword>
<accession>A0ABQ6M5Q7</accession>
<protein>
    <recommendedName>
        <fullName evidence="6">DNA mismatch repair proteins mutS family domain-containing protein</fullName>
    </recommendedName>
</protein>
<name>A0ABQ6M5Q7_9STRA</name>
<evidence type="ECO:0000313" key="8">
    <source>
        <dbReference type="Proteomes" id="UP001165060"/>
    </source>
</evidence>
<evidence type="ECO:0000256" key="1">
    <source>
        <dbReference type="ARBA" id="ARBA00022741"/>
    </source>
</evidence>
<evidence type="ECO:0000256" key="2">
    <source>
        <dbReference type="ARBA" id="ARBA00022840"/>
    </source>
</evidence>
<dbReference type="PANTHER" id="PTHR11361">
    <property type="entry name" value="DNA MISMATCH REPAIR PROTEIN MUTS FAMILY MEMBER"/>
    <property type="match status" value="1"/>
</dbReference>
<feature type="domain" description="DNA mismatch repair proteins mutS family" evidence="6">
    <location>
        <begin position="315"/>
        <end position="495"/>
    </location>
</feature>
<feature type="compositionally biased region" description="Basic residues" evidence="5">
    <location>
        <begin position="676"/>
        <end position="690"/>
    </location>
</feature>
<dbReference type="InterPro" id="IPR000432">
    <property type="entry name" value="DNA_mismatch_repair_MutS_C"/>
</dbReference>